<keyword evidence="3 4" id="KW-0808">Transferase</keyword>
<dbReference type="RefSeq" id="XP_029232132.1">
    <property type="nucleotide sequence ID" value="XM_029367828.1"/>
</dbReference>
<dbReference type="CDD" id="cd02440">
    <property type="entry name" value="AdoMet_MTases"/>
    <property type="match status" value="1"/>
</dbReference>
<evidence type="ECO:0000256" key="3">
    <source>
        <dbReference type="ARBA" id="ARBA00022679"/>
    </source>
</evidence>
<dbReference type="EC" id="2.1.1.-" evidence="4"/>
<dbReference type="PIRSF" id="PIRSF037755">
    <property type="entry name" value="Mettl2_prd"/>
    <property type="match status" value="1"/>
</dbReference>
<keyword evidence="2 4" id="KW-0489">Methyltransferase</keyword>
<evidence type="ECO:0000313" key="5">
    <source>
        <dbReference type="EMBL" id="RNF26926.1"/>
    </source>
</evidence>
<dbReference type="GO" id="GO:0032259">
    <property type="term" value="P:methylation"/>
    <property type="evidence" value="ECO:0007669"/>
    <property type="project" value="UniProtKB-KW"/>
</dbReference>
<dbReference type="InterPro" id="IPR029063">
    <property type="entry name" value="SAM-dependent_MTases_sf"/>
</dbReference>
<accession>A0A422QAC4</accession>
<organism evidence="5 6">
    <name type="scientific">Trypanosoma conorhini</name>
    <dbReference type="NCBI Taxonomy" id="83891"/>
    <lineage>
        <taxon>Eukaryota</taxon>
        <taxon>Discoba</taxon>
        <taxon>Euglenozoa</taxon>
        <taxon>Kinetoplastea</taxon>
        <taxon>Metakinetoplastina</taxon>
        <taxon>Trypanosomatida</taxon>
        <taxon>Trypanosomatidae</taxon>
        <taxon>Trypanosoma</taxon>
    </lineage>
</organism>
<dbReference type="SUPFAM" id="SSF53335">
    <property type="entry name" value="S-adenosyl-L-methionine-dependent methyltransferases"/>
    <property type="match status" value="1"/>
</dbReference>
<proteinExistence type="inferred from homology"/>
<comment type="caution">
    <text evidence="5">The sequence shown here is derived from an EMBL/GenBank/DDBJ whole genome shotgun (WGS) entry which is preliminary data.</text>
</comment>
<gene>
    <name evidence="5" type="ORF">Tco025E_00889</name>
</gene>
<dbReference type="InterPro" id="IPR026113">
    <property type="entry name" value="METTL2/6/8-like"/>
</dbReference>
<dbReference type="Gene3D" id="3.40.50.150">
    <property type="entry name" value="Vaccinia Virus protein VP39"/>
    <property type="match status" value="1"/>
</dbReference>
<evidence type="ECO:0000256" key="2">
    <source>
        <dbReference type="ARBA" id="ARBA00022603"/>
    </source>
</evidence>
<dbReference type="Proteomes" id="UP000284403">
    <property type="component" value="Unassembled WGS sequence"/>
</dbReference>
<dbReference type="PANTHER" id="PTHR22809:SF14">
    <property type="entry name" value="TRNA N(3)-METHYLCYTIDINE METHYLTRANSFERASE"/>
    <property type="match status" value="1"/>
</dbReference>
<dbReference type="AlphaFoldDB" id="A0A422QAC4"/>
<reference evidence="5 6" key="1">
    <citation type="journal article" date="2018" name="BMC Genomics">
        <title>Genomic comparison of Trypanosoma conorhini and Trypanosoma rangeli to Trypanosoma cruzi strains of high and low virulence.</title>
        <authorList>
            <person name="Bradwell K.R."/>
            <person name="Koparde V.N."/>
            <person name="Matveyev A.V."/>
            <person name="Serrano M.G."/>
            <person name="Alves J.M."/>
            <person name="Parikh H."/>
            <person name="Huang B."/>
            <person name="Lee V."/>
            <person name="Espinosa-Alvarez O."/>
            <person name="Ortiz P.A."/>
            <person name="Costa-Martins A.G."/>
            <person name="Teixeira M.M."/>
            <person name="Buck G.A."/>
        </authorList>
    </citation>
    <scope>NUCLEOTIDE SEQUENCE [LARGE SCALE GENOMIC DNA]</scope>
    <source>
        <strain evidence="5 6">025E</strain>
    </source>
</reference>
<protein>
    <recommendedName>
        <fullName evidence="4">tRNA N(3)-methylcytidine methyltransferase</fullName>
        <ecNumber evidence="4">2.1.1.-</ecNumber>
    </recommendedName>
</protein>
<dbReference type="Pfam" id="PF13489">
    <property type="entry name" value="Methyltransf_23"/>
    <property type="match status" value="1"/>
</dbReference>
<evidence type="ECO:0000256" key="1">
    <source>
        <dbReference type="ARBA" id="ARBA00009725"/>
    </source>
</evidence>
<dbReference type="GO" id="GO:0008757">
    <property type="term" value="F:S-adenosylmethionine-dependent methyltransferase activity"/>
    <property type="evidence" value="ECO:0007669"/>
    <property type="project" value="UniProtKB-ARBA"/>
</dbReference>
<keyword evidence="6" id="KW-1185">Reference proteome</keyword>
<dbReference type="OrthoDB" id="417697at2759"/>
<evidence type="ECO:0000256" key="4">
    <source>
        <dbReference type="PIRNR" id="PIRNR037755"/>
    </source>
</evidence>
<dbReference type="PANTHER" id="PTHR22809">
    <property type="entry name" value="METHYLTRANSFERASE-RELATED"/>
    <property type="match status" value="1"/>
</dbReference>
<dbReference type="GO" id="GO:0008173">
    <property type="term" value="F:RNA methyltransferase activity"/>
    <property type="evidence" value="ECO:0007669"/>
    <property type="project" value="UniProtKB-ARBA"/>
</dbReference>
<comment type="function">
    <text evidence="4">S-adenosyl-L-methionine-dependent methyltransferase.</text>
</comment>
<name>A0A422QAC4_9TRYP</name>
<dbReference type="EMBL" id="MKKU01000023">
    <property type="protein sequence ID" value="RNF26926.1"/>
    <property type="molecule type" value="Genomic_DNA"/>
</dbReference>
<evidence type="ECO:0000313" key="6">
    <source>
        <dbReference type="Proteomes" id="UP000284403"/>
    </source>
</evidence>
<comment type="similarity">
    <text evidence="1 4">Belongs to the methyltransferase superfamily. METL family.</text>
</comment>
<dbReference type="GeneID" id="40314500"/>
<sequence length="341" mass="38876">MEETSKATRTRGGGTFTDPDAIQLHANDFSWEEKMEELSEEERRLVQNYLRVSEQKLMELGTRSTATSSPTEECKSNTWDSHYQVNKCHFPLKNYISLAFPLIKKICSSVPQTERRYILECGCGTGSTLLPLMRQFGKNVHFIAFDVSERAVSVLLEHPISNEFIEDKRLTAFTHDISSTREWSAEGPEKTRARKESGVLKSVLSKRVSSYENGVDVILLVFVLSSLPSLESMLCALKELASVLRPEGVLFFRDYAVPDHNLFRFTRQGNELTNSLSFRKGDGTLQMFFETSFIRKLFAMVGLEEVDGHGLNYHCNRIVNRKNGKKMDKIFINGSFRLSSR</sequence>